<evidence type="ECO:0000256" key="1">
    <source>
        <dbReference type="ARBA" id="ARBA00022801"/>
    </source>
</evidence>
<evidence type="ECO:0000313" key="5">
    <source>
        <dbReference type="Proteomes" id="UP000255523"/>
    </source>
</evidence>
<keyword evidence="1" id="KW-0378">Hydrolase</keyword>
<dbReference type="GO" id="GO:0004386">
    <property type="term" value="F:helicase activity"/>
    <property type="evidence" value="ECO:0007669"/>
    <property type="project" value="UniProtKB-KW"/>
</dbReference>
<name>A0A380LH84_9FIRM</name>
<keyword evidence="4" id="KW-0347">Helicase</keyword>
<feature type="domain" description="Helicase ATP-binding" evidence="2">
    <location>
        <begin position="368"/>
        <end position="542"/>
    </location>
</feature>
<dbReference type="InterPro" id="IPR049730">
    <property type="entry name" value="SNF2/RAD54-like_C"/>
</dbReference>
<evidence type="ECO:0000259" key="2">
    <source>
        <dbReference type="PROSITE" id="PS51192"/>
    </source>
</evidence>
<dbReference type="InterPro" id="IPR027417">
    <property type="entry name" value="P-loop_NTPase"/>
</dbReference>
<dbReference type="GeneID" id="77461053"/>
<sequence>MFKDKEWIPVYNSYTNDIVKSFYIPIFEEAISCKRASGYFSAKALASYAKGLEKFKKNKGTYKLIVSYQLSEEDYQEILLGHTLKEAIVNEIINSLDETTINEDELKNISNLAYLIAIGVIEIKIAFTKKGIFHDKFMIFTDSNGNKIYAQGSNNETYAAIDANYESFNITCSWLSSTFDYQKIIIQEKTFDEIWNNKKKGIYSSFLPDAVRNKILSFNNGKIIYDPIYLKRNTLIFDMVNEKYVIANNLNDKASLVKKALYKIHLKKFIANYSEDFITLNKDDSIEYVKNAFNIFKTYSSQLDFKVIMSDRLKKYLEEKELFIQNRYRLGASIKRHDEIVQEPFENFKSRITPLFSRQLREKQLWDAFFMYSMKKSSNFSVPGSGKTSSVLGVFAYLNFEKIVDRILMIGPKNSFISWRDEFKACFEDNIPLKCLSIDNPELYSSQKKKEALKKSSSRKVNLILVNYEIVQTLHDELKEIASSKTLLVFDEVHKIKGIDGKYANACLSISKGANYVITLTGTPIPNSYLDIYNNLNLLFPNDYMNFFGFTPKQLKNPDLSLIEEINDKINPFFCRTTKEQLRVPPCNKDIIIEIEGTSAESQILDILKDKYRKNQFGLVIRLLQLESNPKMLLDKIDLSDFQDILSFDETIQSFDYVDYSEDIKELIDSIDETSKFKATVDLASELVSQGKSVIIWCIFRNSISRLKSHLAICGINAEEITGSTSSEERETIIQNFKSKDIDVLITNPHTLAESVSLHQNCHDAIYFEYSYNLVHLLQSKDRIHRLGLKKGTYTQYYFMETIYDNYSLDKRIYRRLLDKEENMLEAIERNVLENVYATNDDVTFVLGDLLNDD</sequence>
<dbReference type="PANTHER" id="PTHR10799">
    <property type="entry name" value="SNF2/RAD54 HELICASE FAMILY"/>
    <property type="match status" value="1"/>
</dbReference>
<dbReference type="PROSITE" id="PS51194">
    <property type="entry name" value="HELICASE_CTER"/>
    <property type="match status" value="1"/>
</dbReference>
<keyword evidence="5" id="KW-1185">Reference proteome</keyword>
<keyword evidence="4" id="KW-0067">ATP-binding</keyword>
<organism evidence="4 5">
    <name type="scientific">Faecalicoccus pleomorphus</name>
    <dbReference type="NCBI Taxonomy" id="1323"/>
    <lineage>
        <taxon>Bacteria</taxon>
        <taxon>Bacillati</taxon>
        <taxon>Bacillota</taxon>
        <taxon>Erysipelotrichia</taxon>
        <taxon>Erysipelotrichales</taxon>
        <taxon>Erysipelotrichaceae</taxon>
        <taxon>Faecalicoccus</taxon>
    </lineage>
</organism>
<dbReference type="SUPFAM" id="SSF52540">
    <property type="entry name" value="P-loop containing nucleoside triphosphate hydrolases"/>
    <property type="match status" value="2"/>
</dbReference>
<evidence type="ECO:0000313" key="4">
    <source>
        <dbReference type="EMBL" id="SUO03198.1"/>
    </source>
</evidence>
<dbReference type="OrthoDB" id="9760715at2"/>
<dbReference type="CDD" id="cd09179">
    <property type="entry name" value="PLDc_N_DEXD_a"/>
    <property type="match status" value="1"/>
</dbReference>
<dbReference type="EMBL" id="UHFX01000003">
    <property type="protein sequence ID" value="SUO03198.1"/>
    <property type="molecule type" value="Genomic_DNA"/>
</dbReference>
<dbReference type="GO" id="GO:0005524">
    <property type="term" value="F:ATP binding"/>
    <property type="evidence" value="ECO:0007669"/>
    <property type="project" value="InterPro"/>
</dbReference>
<dbReference type="RefSeq" id="WP_022790590.1">
    <property type="nucleotide sequence ID" value="NZ_UHFX01000003.1"/>
</dbReference>
<proteinExistence type="predicted"/>
<dbReference type="GO" id="GO:0016787">
    <property type="term" value="F:hydrolase activity"/>
    <property type="evidence" value="ECO:0007669"/>
    <property type="project" value="UniProtKB-KW"/>
</dbReference>
<gene>
    <name evidence="4" type="ORF">NCTC11087_00050</name>
</gene>
<dbReference type="Pfam" id="PF00271">
    <property type="entry name" value="Helicase_C"/>
    <property type="match status" value="1"/>
</dbReference>
<dbReference type="SMART" id="SM00487">
    <property type="entry name" value="DEXDc"/>
    <property type="match status" value="1"/>
</dbReference>
<feature type="domain" description="Helicase C-terminal" evidence="3">
    <location>
        <begin position="663"/>
        <end position="844"/>
    </location>
</feature>
<dbReference type="Pfam" id="PF00176">
    <property type="entry name" value="SNF2-rel_dom"/>
    <property type="match status" value="1"/>
</dbReference>
<dbReference type="Gene3D" id="3.40.50.300">
    <property type="entry name" value="P-loop containing nucleotide triphosphate hydrolases"/>
    <property type="match status" value="1"/>
</dbReference>
<dbReference type="Gene3D" id="3.40.50.10810">
    <property type="entry name" value="Tandem AAA-ATPase domain"/>
    <property type="match status" value="1"/>
</dbReference>
<dbReference type="PROSITE" id="PS51192">
    <property type="entry name" value="HELICASE_ATP_BIND_1"/>
    <property type="match status" value="1"/>
</dbReference>
<accession>A0A380LH84</accession>
<dbReference type="InterPro" id="IPR000330">
    <property type="entry name" value="SNF2_N"/>
</dbReference>
<dbReference type="InterPro" id="IPR001650">
    <property type="entry name" value="Helicase_C-like"/>
</dbReference>
<dbReference type="AlphaFoldDB" id="A0A380LH84"/>
<dbReference type="InterPro" id="IPR038718">
    <property type="entry name" value="SNF2-like_sf"/>
</dbReference>
<evidence type="ECO:0000259" key="3">
    <source>
        <dbReference type="PROSITE" id="PS51194"/>
    </source>
</evidence>
<protein>
    <submittedName>
        <fullName evidence="4">ATP-dependent RNA helicase</fullName>
    </submittedName>
</protein>
<dbReference type="SMART" id="SM00490">
    <property type="entry name" value="HELICc"/>
    <property type="match status" value="1"/>
</dbReference>
<dbReference type="Proteomes" id="UP000255523">
    <property type="component" value="Unassembled WGS sequence"/>
</dbReference>
<reference evidence="4 5" key="1">
    <citation type="submission" date="2018-06" db="EMBL/GenBank/DDBJ databases">
        <authorList>
            <consortium name="Pathogen Informatics"/>
            <person name="Doyle S."/>
        </authorList>
    </citation>
    <scope>NUCLEOTIDE SEQUENCE [LARGE SCALE GENOMIC DNA]</scope>
    <source>
        <strain evidence="4 5">NCTC11087</strain>
    </source>
</reference>
<keyword evidence="4" id="KW-0547">Nucleotide-binding</keyword>
<dbReference type="InterPro" id="IPR014001">
    <property type="entry name" value="Helicase_ATP-bd"/>
</dbReference>
<dbReference type="CDD" id="cd18793">
    <property type="entry name" value="SF2_C_SNF"/>
    <property type="match status" value="1"/>
</dbReference>